<dbReference type="PANTHER" id="PTHR43095">
    <property type="entry name" value="SUGAR KINASE"/>
    <property type="match status" value="1"/>
</dbReference>
<feature type="region of interest" description="Disordered" evidence="5">
    <location>
        <begin position="105"/>
        <end position="153"/>
    </location>
</feature>
<evidence type="ECO:0000256" key="1">
    <source>
        <dbReference type="ARBA" id="ARBA00009156"/>
    </source>
</evidence>
<keyword evidence="2" id="KW-0119">Carbohydrate metabolism</keyword>
<dbReference type="InterPro" id="IPR043129">
    <property type="entry name" value="ATPase_NBD"/>
</dbReference>
<comment type="caution">
    <text evidence="8">The sequence shown here is derived from an EMBL/GenBank/DDBJ whole genome shotgun (WGS) entry which is preliminary data.</text>
</comment>
<feature type="compositionally biased region" description="Basic residues" evidence="5">
    <location>
        <begin position="108"/>
        <end position="121"/>
    </location>
</feature>
<evidence type="ECO:0000256" key="5">
    <source>
        <dbReference type="SAM" id="MobiDB-lite"/>
    </source>
</evidence>
<keyword evidence="2" id="KW-0859">Xylose metabolism</keyword>
<dbReference type="Gene3D" id="3.30.420.40">
    <property type="match status" value="2"/>
</dbReference>
<dbReference type="Pfam" id="PF02782">
    <property type="entry name" value="FGGY_C"/>
    <property type="match status" value="1"/>
</dbReference>
<dbReference type="GO" id="GO:0042732">
    <property type="term" value="P:D-xylose metabolic process"/>
    <property type="evidence" value="ECO:0007669"/>
    <property type="project" value="UniProtKB-KW"/>
</dbReference>
<keyword evidence="4 8" id="KW-0418">Kinase</keyword>
<evidence type="ECO:0000256" key="4">
    <source>
        <dbReference type="ARBA" id="ARBA00022777"/>
    </source>
</evidence>
<dbReference type="EMBL" id="JAOB01000093">
    <property type="protein sequence ID" value="EUA07019.1"/>
    <property type="molecule type" value="Genomic_DNA"/>
</dbReference>
<name>X7YIS7_MYCXE</name>
<reference evidence="8" key="1">
    <citation type="submission" date="2014-01" db="EMBL/GenBank/DDBJ databases">
        <authorList>
            <person name="Brown-Elliot B."/>
            <person name="Wallace R."/>
            <person name="Lenaerts A."/>
            <person name="Ordway D."/>
            <person name="DeGroote M.A."/>
            <person name="Parker T."/>
            <person name="Sizemore C."/>
            <person name="Tallon L.J."/>
            <person name="Sadzewicz L.K."/>
            <person name="Sengamalay N."/>
            <person name="Fraser C.M."/>
            <person name="Hine E."/>
            <person name="Shefchek K.A."/>
            <person name="Das S.P."/>
            <person name="Tettelin H."/>
        </authorList>
    </citation>
    <scope>NUCLEOTIDE SEQUENCE [LARGE SCALE GENOMIC DNA]</scope>
    <source>
        <strain evidence="8">4042</strain>
    </source>
</reference>
<accession>X7YIS7</accession>
<dbReference type="Pfam" id="PF00370">
    <property type="entry name" value="FGGY_N"/>
    <property type="match status" value="1"/>
</dbReference>
<dbReference type="InterPro" id="IPR018485">
    <property type="entry name" value="FGGY_C"/>
</dbReference>
<evidence type="ECO:0000259" key="7">
    <source>
        <dbReference type="Pfam" id="PF02782"/>
    </source>
</evidence>
<feature type="domain" description="Carbohydrate kinase FGGY C-terminal" evidence="7">
    <location>
        <begin position="230"/>
        <end position="386"/>
    </location>
</feature>
<evidence type="ECO:0000313" key="8">
    <source>
        <dbReference type="EMBL" id="EUA07019.1"/>
    </source>
</evidence>
<dbReference type="PANTHER" id="PTHR43095:SF5">
    <property type="entry name" value="XYLULOSE KINASE"/>
    <property type="match status" value="1"/>
</dbReference>
<sequence>MSRNEVTIGIDIGTTAVKAVAADPHGRVVARTRVPHQLRVPAPDRLEHDADEAWRRGPLAALDRLNRPDARAVAVSAMVPSLTAVDSGGRPITPGLLYGDSRAEFPRHRTSRSRRWARRRSSCAGPPPKRRTPPGTGRHPRWPTMPWPVKRWSTTPPLTRPFRCSTGGLGADACAECGVPVERMPLVEMPGAAAGHVRGSGAVLAVGAIDALCEQIVAGADHDGDVLVLCGTTLIVWTTIAEPRQIPGLWTIPHTAAGKNQIGGASNAGGLFLGWVDRVVGPGDPSTVHPRRVPVWSPYVRGERTPFHDPDRRGVLDGLDLTHDAAALRRAAYEASAFVVRQIIELSGAATGRIVAAGGGTRVQPWMQAIADATGRPVQVSAVAEGRRWVRLSWAASHSAWSRR</sequence>
<evidence type="ECO:0000256" key="2">
    <source>
        <dbReference type="ARBA" id="ARBA00022629"/>
    </source>
</evidence>
<proteinExistence type="inferred from homology"/>
<feature type="domain" description="Carbohydrate kinase FGGY N-terminal" evidence="6">
    <location>
        <begin position="7"/>
        <end position="104"/>
    </location>
</feature>
<comment type="similarity">
    <text evidence="1">Belongs to the FGGY kinase family.</text>
</comment>
<gene>
    <name evidence="8" type="ORF">I553_0692</name>
</gene>
<dbReference type="GO" id="GO:0016301">
    <property type="term" value="F:kinase activity"/>
    <property type="evidence" value="ECO:0007669"/>
    <property type="project" value="UniProtKB-KW"/>
</dbReference>
<dbReference type="PATRIC" id="fig|1299334.3.peg.10271"/>
<protein>
    <submittedName>
        <fullName evidence="8">Carbohydrate kinase, FGGY family</fullName>
    </submittedName>
</protein>
<evidence type="ECO:0000256" key="3">
    <source>
        <dbReference type="ARBA" id="ARBA00022679"/>
    </source>
</evidence>
<dbReference type="SUPFAM" id="SSF53067">
    <property type="entry name" value="Actin-like ATPase domain"/>
    <property type="match status" value="2"/>
</dbReference>
<organism evidence="8">
    <name type="scientific">Mycobacterium xenopi 4042</name>
    <dbReference type="NCBI Taxonomy" id="1299334"/>
    <lineage>
        <taxon>Bacteria</taxon>
        <taxon>Bacillati</taxon>
        <taxon>Actinomycetota</taxon>
        <taxon>Actinomycetes</taxon>
        <taxon>Mycobacteriales</taxon>
        <taxon>Mycobacteriaceae</taxon>
        <taxon>Mycobacterium</taxon>
    </lineage>
</organism>
<dbReference type="InterPro" id="IPR018484">
    <property type="entry name" value="FGGY_N"/>
</dbReference>
<dbReference type="AlphaFoldDB" id="X7YIS7"/>
<evidence type="ECO:0000259" key="6">
    <source>
        <dbReference type="Pfam" id="PF00370"/>
    </source>
</evidence>
<dbReference type="InterPro" id="IPR050406">
    <property type="entry name" value="FGGY_Carb_Kinase"/>
</dbReference>
<keyword evidence="3" id="KW-0808">Transferase</keyword>